<proteinExistence type="predicted"/>
<reference evidence="2 3" key="1">
    <citation type="submission" date="2019-12" db="EMBL/GenBank/DDBJ databases">
        <title>Paenibacillus sp. nov. sp. isolated from soil.</title>
        <authorList>
            <person name="Kim J."/>
            <person name="Jeong S.E."/>
            <person name="Jung H.S."/>
            <person name="Jeon C.O."/>
        </authorList>
    </citation>
    <scope>NUCLEOTIDE SEQUENCE [LARGE SCALE GENOMIC DNA]</scope>
    <source>
        <strain evidence="2 3">5J-6</strain>
    </source>
</reference>
<evidence type="ECO:0000313" key="3">
    <source>
        <dbReference type="Proteomes" id="UP000481087"/>
    </source>
</evidence>
<sequence>MTGYPIDKIYEEAGFIAYYFHWTHDEIMSMEHKERRTWCEEISRINRNLNDDGKKQPDNPFDVFGKR</sequence>
<comment type="caution">
    <text evidence="2">The sequence shown here is derived from an EMBL/GenBank/DDBJ whole genome shotgun (WGS) entry which is preliminary data.</text>
</comment>
<gene>
    <name evidence="2" type="ORF">GQF01_17770</name>
</gene>
<name>A0A6L8V1A0_9BACL</name>
<protein>
    <recommendedName>
        <fullName evidence="1">DUF6760 domain-containing protein</fullName>
    </recommendedName>
</protein>
<dbReference type="EMBL" id="WTUZ01000020">
    <property type="protein sequence ID" value="MZQ83964.1"/>
    <property type="molecule type" value="Genomic_DNA"/>
</dbReference>
<dbReference type="RefSeq" id="WP_127458506.1">
    <property type="nucleotide sequence ID" value="NZ_WTUZ01000020.1"/>
</dbReference>
<evidence type="ECO:0000313" key="2">
    <source>
        <dbReference type="EMBL" id="MZQ83964.1"/>
    </source>
</evidence>
<dbReference type="InterPro" id="IPR046648">
    <property type="entry name" value="DUF6760"/>
</dbReference>
<organism evidence="2 3">
    <name type="scientific">Paenibacillus silvestris</name>
    <dbReference type="NCBI Taxonomy" id="2606219"/>
    <lineage>
        <taxon>Bacteria</taxon>
        <taxon>Bacillati</taxon>
        <taxon>Bacillota</taxon>
        <taxon>Bacilli</taxon>
        <taxon>Bacillales</taxon>
        <taxon>Paenibacillaceae</taxon>
        <taxon>Paenibacillus</taxon>
    </lineage>
</organism>
<dbReference type="AlphaFoldDB" id="A0A6L8V1A0"/>
<dbReference type="Pfam" id="PF20546">
    <property type="entry name" value="DUF6760"/>
    <property type="match status" value="1"/>
</dbReference>
<dbReference type="Proteomes" id="UP000481087">
    <property type="component" value="Unassembled WGS sequence"/>
</dbReference>
<feature type="domain" description="DUF6760" evidence="1">
    <location>
        <begin position="7"/>
        <end position="56"/>
    </location>
</feature>
<accession>A0A6L8V1A0</accession>
<keyword evidence="3" id="KW-1185">Reference proteome</keyword>
<evidence type="ECO:0000259" key="1">
    <source>
        <dbReference type="Pfam" id="PF20546"/>
    </source>
</evidence>